<reference evidence="15 16" key="1">
    <citation type="journal article" date="2009" name="Stand. Genomic Sci.">
        <title>Complete genome sequence of Catenulispora acidiphila type strain (ID 139908).</title>
        <authorList>
            <person name="Copeland A."/>
            <person name="Lapidus A."/>
            <person name="Glavina Del Rio T."/>
            <person name="Nolan M."/>
            <person name="Lucas S."/>
            <person name="Chen F."/>
            <person name="Tice H."/>
            <person name="Cheng J.F."/>
            <person name="Bruce D."/>
            <person name="Goodwin L."/>
            <person name="Pitluck S."/>
            <person name="Mikhailova N."/>
            <person name="Pati A."/>
            <person name="Ivanova N."/>
            <person name="Mavromatis K."/>
            <person name="Chen A."/>
            <person name="Palaniappan K."/>
            <person name="Chain P."/>
            <person name="Land M."/>
            <person name="Hauser L."/>
            <person name="Chang Y.J."/>
            <person name="Jeffries C.D."/>
            <person name="Chertkov O."/>
            <person name="Brettin T."/>
            <person name="Detter J.C."/>
            <person name="Han C."/>
            <person name="Ali Z."/>
            <person name="Tindall B.J."/>
            <person name="Goker M."/>
            <person name="Bristow J."/>
            <person name="Eisen J.A."/>
            <person name="Markowitz V."/>
            <person name="Hugenholtz P."/>
            <person name="Kyrpides N.C."/>
            <person name="Klenk H.P."/>
        </authorList>
    </citation>
    <scope>NUCLEOTIDE SEQUENCE [LARGE SCALE GENOMIC DNA]</scope>
    <source>
        <strain evidence="16">DSM 44928 / JCM 14897 / NBRC 102108 / NRRL B-24433 / ID139908</strain>
    </source>
</reference>
<name>C7Q971_CATAD</name>
<feature type="compositionally biased region" description="Polar residues" evidence="10">
    <location>
        <begin position="439"/>
        <end position="454"/>
    </location>
</feature>
<keyword evidence="8 11" id="KW-1133">Transmembrane helix</keyword>
<dbReference type="Pfam" id="PF05227">
    <property type="entry name" value="CHASE3"/>
    <property type="match status" value="1"/>
</dbReference>
<dbReference type="eggNOG" id="COG4251">
    <property type="taxonomic scope" value="Bacteria"/>
</dbReference>
<dbReference type="InterPro" id="IPR052162">
    <property type="entry name" value="Sensor_kinase/Photoreceptor"/>
</dbReference>
<dbReference type="Gene3D" id="1.10.287.130">
    <property type="match status" value="1"/>
</dbReference>
<evidence type="ECO:0000256" key="9">
    <source>
        <dbReference type="ARBA" id="ARBA00023012"/>
    </source>
</evidence>
<dbReference type="GO" id="GO:0000155">
    <property type="term" value="F:phosphorelay sensor kinase activity"/>
    <property type="evidence" value="ECO:0007669"/>
    <property type="project" value="InterPro"/>
</dbReference>
<keyword evidence="12" id="KW-0732">Signal</keyword>
<feature type="chain" id="PRO_5039529914" description="histidine kinase" evidence="12">
    <location>
        <begin position="27"/>
        <end position="565"/>
    </location>
</feature>
<dbReference type="EMBL" id="CP001700">
    <property type="protein sequence ID" value="ACU72391.1"/>
    <property type="molecule type" value="Genomic_DNA"/>
</dbReference>
<feature type="domain" description="Histidine kinase" evidence="13">
    <location>
        <begin position="289"/>
        <end position="537"/>
    </location>
</feature>
<dbReference type="SUPFAM" id="SSF158472">
    <property type="entry name" value="HAMP domain-like"/>
    <property type="match status" value="1"/>
</dbReference>
<dbReference type="PANTHER" id="PTHR43304:SF1">
    <property type="entry name" value="PAC DOMAIN-CONTAINING PROTEIN"/>
    <property type="match status" value="1"/>
</dbReference>
<evidence type="ECO:0000256" key="2">
    <source>
        <dbReference type="ARBA" id="ARBA00004236"/>
    </source>
</evidence>
<keyword evidence="11" id="KW-0472">Membrane</keyword>
<dbReference type="InParanoid" id="C7Q971"/>
<feature type="domain" description="HAMP" evidence="14">
    <location>
        <begin position="208"/>
        <end position="260"/>
    </location>
</feature>
<comment type="catalytic activity">
    <reaction evidence="1">
        <text>ATP + protein L-histidine = ADP + protein N-phospho-L-histidine.</text>
        <dbReference type="EC" id="2.7.13.3"/>
    </reaction>
</comment>
<feature type="region of interest" description="Disordered" evidence="10">
    <location>
        <begin position="423"/>
        <end position="462"/>
    </location>
</feature>
<dbReference type="InterPro" id="IPR007891">
    <property type="entry name" value="CHASE3"/>
</dbReference>
<protein>
    <recommendedName>
        <fullName evidence="3">histidine kinase</fullName>
        <ecNumber evidence="3">2.7.13.3</ecNumber>
    </recommendedName>
</protein>
<dbReference type="InterPro" id="IPR036890">
    <property type="entry name" value="HATPase_C_sf"/>
</dbReference>
<dbReference type="EC" id="2.7.13.3" evidence="3"/>
<evidence type="ECO:0000256" key="5">
    <source>
        <dbReference type="ARBA" id="ARBA00022679"/>
    </source>
</evidence>
<dbReference type="InterPro" id="IPR003661">
    <property type="entry name" value="HisK_dim/P_dom"/>
</dbReference>
<dbReference type="KEGG" id="cai:Caci_3485"/>
<organism evidence="15 16">
    <name type="scientific">Catenulispora acidiphila (strain DSM 44928 / JCM 14897 / NBRC 102108 / NRRL B-24433 / ID139908)</name>
    <dbReference type="NCBI Taxonomy" id="479433"/>
    <lineage>
        <taxon>Bacteria</taxon>
        <taxon>Bacillati</taxon>
        <taxon>Actinomycetota</taxon>
        <taxon>Actinomycetes</taxon>
        <taxon>Catenulisporales</taxon>
        <taxon>Catenulisporaceae</taxon>
        <taxon>Catenulispora</taxon>
    </lineage>
</organism>
<comment type="subcellular location">
    <subcellularLocation>
        <location evidence="2">Cell membrane</location>
    </subcellularLocation>
</comment>
<dbReference type="SMART" id="SM00388">
    <property type="entry name" value="HisKA"/>
    <property type="match status" value="1"/>
</dbReference>
<evidence type="ECO:0000256" key="6">
    <source>
        <dbReference type="ARBA" id="ARBA00022692"/>
    </source>
</evidence>
<proteinExistence type="predicted"/>
<sequence precursor="true">MPVRRTTRYWLVVGTTVASVVLAALAALAMAAANHASDATHTMADRDSPALTASVSLESAMVNQETGVRGYGLSGSSEFLQPYTQGVADEQHAVATLRSLRAGGAEGVRRLDEVVALAQAWQTSYAQPVAASTPADARALSSARLDAAKTKFDALRTAMTGQQAQLQRTRQDARADLTTAERQRDEVFFAVAVAIVAMMLLVFEGLRRGVTRPLAGLSADARQVASGDLNHPIAPNGPSDLRDLAGDVEAMRRRLADELTAVEHARRMLDDQAADLERSNAELEQFAYVASHDLQEPLRKVASFCQLLQRRYADQLDERANQYIEFAVDGANRMQTLIQDLLAFSRVGRTFDAEGVVDLEAVFDRVLDTLSIAIEETGAQVTHDRLPTVAGDQTQMGMLLQNLISNAVKFRDPERPPRIEVTVARVGGNGSDEADENPASGSSQDAESNGADTSTDPDETGGEWEIAVADNGIGIPAEYADRVFAIFQRLHSRDAYPGNGIGLAVSRKIVELHGGRIAIDPDRETGARIVITFPVRADEADATEGAAEEAQPADAGDDIRGDQTP</sequence>
<dbReference type="PROSITE" id="PS50109">
    <property type="entry name" value="HIS_KIN"/>
    <property type="match status" value="1"/>
</dbReference>
<evidence type="ECO:0000259" key="14">
    <source>
        <dbReference type="PROSITE" id="PS50885"/>
    </source>
</evidence>
<dbReference type="PANTHER" id="PTHR43304">
    <property type="entry name" value="PHYTOCHROME-LIKE PROTEIN CPH1"/>
    <property type="match status" value="1"/>
</dbReference>
<feature type="transmembrane region" description="Helical" evidence="11">
    <location>
        <begin position="187"/>
        <end position="206"/>
    </location>
</feature>
<dbReference type="Pfam" id="PF02518">
    <property type="entry name" value="HATPase_c"/>
    <property type="match status" value="1"/>
</dbReference>
<keyword evidence="16" id="KW-1185">Reference proteome</keyword>
<dbReference type="SMART" id="SM00304">
    <property type="entry name" value="HAMP"/>
    <property type="match status" value="1"/>
</dbReference>
<evidence type="ECO:0000256" key="10">
    <source>
        <dbReference type="SAM" id="MobiDB-lite"/>
    </source>
</evidence>
<dbReference type="STRING" id="479433.Caci_3485"/>
<dbReference type="InterPro" id="IPR036097">
    <property type="entry name" value="HisK_dim/P_sf"/>
</dbReference>
<dbReference type="InterPro" id="IPR005467">
    <property type="entry name" value="His_kinase_dom"/>
</dbReference>
<dbReference type="SMART" id="SM00387">
    <property type="entry name" value="HATPase_c"/>
    <property type="match status" value="1"/>
</dbReference>
<feature type="signal peptide" evidence="12">
    <location>
        <begin position="1"/>
        <end position="26"/>
    </location>
</feature>
<dbReference type="InterPro" id="IPR004358">
    <property type="entry name" value="Sig_transdc_His_kin-like_C"/>
</dbReference>
<gene>
    <name evidence="15" type="ordered locus">Caci_3485</name>
</gene>
<dbReference type="PRINTS" id="PR00344">
    <property type="entry name" value="BCTRLSENSOR"/>
</dbReference>
<keyword evidence="4" id="KW-0597">Phosphoprotein</keyword>
<dbReference type="Pfam" id="PF00512">
    <property type="entry name" value="HisKA"/>
    <property type="match status" value="1"/>
</dbReference>
<evidence type="ECO:0000256" key="1">
    <source>
        <dbReference type="ARBA" id="ARBA00000085"/>
    </source>
</evidence>
<evidence type="ECO:0000256" key="11">
    <source>
        <dbReference type="SAM" id="Phobius"/>
    </source>
</evidence>
<dbReference type="HOGENOM" id="CLU_000445_114_71_11"/>
<dbReference type="SUPFAM" id="SSF55874">
    <property type="entry name" value="ATPase domain of HSP90 chaperone/DNA topoisomerase II/histidine kinase"/>
    <property type="match status" value="1"/>
</dbReference>
<dbReference type="CDD" id="cd06225">
    <property type="entry name" value="HAMP"/>
    <property type="match status" value="1"/>
</dbReference>
<evidence type="ECO:0000313" key="16">
    <source>
        <dbReference type="Proteomes" id="UP000000851"/>
    </source>
</evidence>
<dbReference type="Gene3D" id="3.30.565.10">
    <property type="entry name" value="Histidine kinase-like ATPase, C-terminal domain"/>
    <property type="match status" value="1"/>
</dbReference>
<evidence type="ECO:0000256" key="8">
    <source>
        <dbReference type="ARBA" id="ARBA00022989"/>
    </source>
</evidence>
<dbReference type="SUPFAM" id="SSF47384">
    <property type="entry name" value="Homodimeric domain of signal transducing histidine kinase"/>
    <property type="match status" value="1"/>
</dbReference>
<dbReference type="Proteomes" id="UP000000851">
    <property type="component" value="Chromosome"/>
</dbReference>
<keyword evidence="9" id="KW-0902">Two-component regulatory system</keyword>
<dbReference type="AlphaFoldDB" id="C7Q971"/>
<accession>C7Q971</accession>
<keyword evidence="7 15" id="KW-0418">Kinase</keyword>
<dbReference type="InterPro" id="IPR003660">
    <property type="entry name" value="HAMP_dom"/>
</dbReference>
<dbReference type="OrthoDB" id="9808408at2"/>
<evidence type="ECO:0000259" key="13">
    <source>
        <dbReference type="PROSITE" id="PS50109"/>
    </source>
</evidence>
<evidence type="ECO:0000256" key="3">
    <source>
        <dbReference type="ARBA" id="ARBA00012438"/>
    </source>
</evidence>
<dbReference type="PROSITE" id="PS50885">
    <property type="entry name" value="HAMP"/>
    <property type="match status" value="1"/>
</dbReference>
<dbReference type="eggNOG" id="COG5278">
    <property type="taxonomic scope" value="Bacteria"/>
</dbReference>
<dbReference type="CDD" id="cd00082">
    <property type="entry name" value="HisKA"/>
    <property type="match status" value="1"/>
</dbReference>
<keyword evidence="6 11" id="KW-0812">Transmembrane</keyword>
<dbReference type="Pfam" id="PF00672">
    <property type="entry name" value="HAMP"/>
    <property type="match status" value="1"/>
</dbReference>
<dbReference type="RefSeq" id="WP_012787684.1">
    <property type="nucleotide sequence ID" value="NC_013131.1"/>
</dbReference>
<dbReference type="InterPro" id="IPR003594">
    <property type="entry name" value="HATPase_dom"/>
</dbReference>
<feature type="region of interest" description="Disordered" evidence="10">
    <location>
        <begin position="538"/>
        <end position="565"/>
    </location>
</feature>
<keyword evidence="5" id="KW-0808">Transferase</keyword>
<evidence type="ECO:0000256" key="4">
    <source>
        <dbReference type="ARBA" id="ARBA00022553"/>
    </source>
</evidence>
<dbReference type="GO" id="GO:0005886">
    <property type="term" value="C:plasma membrane"/>
    <property type="evidence" value="ECO:0007669"/>
    <property type="project" value="UniProtKB-SubCell"/>
</dbReference>
<evidence type="ECO:0000256" key="7">
    <source>
        <dbReference type="ARBA" id="ARBA00022777"/>
    </source>
</evidence>
<evidence type="ECO:0000256" key="12">
    <source>
        <dbReference type="SAM" id="SignalP"/>
    </source>
</evidence>
<dbReference type="Gene3D" id="6.10.340.10">
    <property type="match status" value="1"/>
</dbReference>
<evidence type="ECO:0000313" key="15">
    <source>
        <dbReference type="EMBL" id="ACU72391.1"/>
    </source>
</evidence>